<name>A0ABW0WU92_STRNO</name>
<evidence type="ECO:0000313" key="1">
    <source>
        <dbReference type="EMBL" id="MFC5660281.1"/>
    </source>
</evidence>
<gene>
    <name evidence="1" type="ORF">ACFP3J_33055</name>
</gene>
<dbReference type="Proteomes" id="UP001596065">
    <property type="component" value="Unassembled WGS sequence"/>
</dbReference>
<accession>A0ABW0WU92</accession>
<dbReference type="EMBL" id="JBHSOE010000091">
    <property type="protein sequence ID" value="MFC5660281.1"/>
    <property type="molecule type" value="Genomic_DNA"/>
</dbReference>
<protein>
    <submittedName>
        <fullName evidence="1">Uncharacterized protein</fullName>
    </submittedName>
</protein>
<dbReference type="RefSeq" id="WP_344350993.1">
    <property type="nucleotide sequence ID" value="NZ_BAAASM010000040.1"/>
</dbReference>
<evidence type="ECO:0000313" key="2">
    <source>
        <dbReference type="Proteomes" id="UP001596065"/>
    </source>
</evidence>
<reference evidence="2" key="1">
    <citation type="journal article" date="2019" name="Int. J. Syst. Evol. Microbiol.">
        <title>The Global Catalogue of Microorganisms (GCM) 10K type strain sequencing project: providing services to taxonomists for standard genome sequencing and annotation.</title>
        <authorList>
            <consortium name="The Broad Institute Genomics Platform"/>
            <consortium name="The Broad Institute Genome Sequencing Center for Infectious Disease"/>
            <person name="Wu L."/>
            <person name="Ma J."/>
        </authorList>
    </citation>
    <scope>NUCLEOTIDE SEQUENCE [LARGE SCALE GENOMIC DNA]</scope>
    <source>
        <strain evidence="2">KCTC 5701</strain>
    </source>
</reference>
<keyword evidence="2" id="KW-1185">Reference proteome</keyword>
<proteinExistence type="predicted"/>
<sequence>MPPKTTFIDYVRRRRWDLIRPDAPAAAADEVLALLGLDDASLTRWAASGTVLVSLPHASPNVFDPRTRVCWYAGTLQRRKADPPHHVRVVLPHINFSDLGWRPYAWWYLDEDGKVRCHRQFSRNKKRKHVTVASQPPMDVTLDGATPTDLEASRVARWGADLAVSYMLVGSVVERAAGMVSGPVATYLPLSLLVSFVQEHAADSAAVAGESGESLLAWSRLLTGQAQGRRVGTDGVLVECPAQQATVFDNYSNLAMLSLLGDCHVLGGAKMAGYWPHVQRRVDALRQVGAEDMRDPRIVVVPDVDLLRFAGPSPAVAEQLERQGVPYSQGLAVVEHGGFAERTDPFEPVGTETG</sequence>
<comment type="caution">
    <text evidence="1">The sequence shown here is derived from an EMBL/GenBank/DDBJ whole genome shotgun (WGS) entry which is preliminary data.</text>
</comment>
<organism evidence="1 2">
    <name type="scientific">Streptomyces nogalater</name>
    <dbReference type="NCBI Taxonomy" id="38314"/>
    <lineage>
        <taxon>Bacteria</taxon>
        <taxon>Bacillati</taxon>
        <taxon>Actinomycetota</taxon>
        <taxon>Actinomycetes</taxon>
        <taxon>Kitasatosporales</taxon>
        <taxon>Streptomycetaceae</taxon>
        <taxon>Streptomyces</taxon>
    </lineage>
</organism>